<protein>
    <submittedName>
        <fullName evidence="2">Protein FAM135A-like</fullName>
    </submittedName>
</protein>
<evidence type="ECO:0000313" key="1">
    <source>
        <dbReference type="Proteomes" id="UP000186698"/>
    </source>
</evidence>
<dbReference type="KEGG" id="xla:108696343"/>
<evidence type="ECO:0000313" key="2">
    <source>
        <dbReference type="RefSeq" id="XP_018081110.2"/>
    </source>
</evidence>
<keyword evidence="1" id="KW-1185">Reference proteome</keyword>
<organism evidence="1 2">
    <name type="scientific">Xenopus laevis</name>
    <name type="common">African clawed frog</name>
    <dbReference type="NCBI Taxonomy" id="8355"/>
    <lineage>
        <taxon>Eukaryota</taxon>
        <taxon>Metazoa</taxon>
        <taxon>Chordata</taxon>
        <taxon>Craniata</taxon>
        <taxon>Vertebrata</taxon>
        <taxon>Euteleostomi</taxon>
        <taxon>Amphibia</taxon>
        <taxon>Batrachia</taxon>
        <taxon>Anura</taxon>
        <taxon>Pipoidea</taxon>
        <taxon>Pipidae</taxon>
        <taxon>Xenopodinae</taxon>
        <taxon>Xenopus</taxon>
        <taxon>Xenopus</taxon>
    </lineage>
</organism>
<name>A0A8J0TAL4_XENLA</name>
<dbReference type="OrthoDB" id="273452at2759"/>
<dbReference type="AlphaFoldDB" id="A0A8J0TAL4"/>
<accession>A0A8J0TAL4</accession>
<dbReference type="GeneID" id="108696343"/>
<reference evidence="2" key="1">
    <citation type="submission" date="2025-08" db="UniProtKB">
        <authorList>
            <consortium name="RefSeq"/>
        </authorList>
    </citation>
    <scope>IDENTIFICATION</scope>
    <source>
        <strain evidence="2">J_2021</strain>
        <tissue evidence="2">Erythrocytes</tissue>
    </source>
</reference>
<dbReference type="RefSeq" id="XP_018081110.2">
    <property type="nucleotide sequence ID" value="XM_018225621.2"/>
</dbReference>
<gene>
    <name evidence="2" type="primary">LOC108696343</name>
</gene>
<dbReference type="Proteomes" id="UP000186698">
    <property type="component" value="Chromosome 1L"/>
</dbReference>
<proteinExistence type="predicted"/>
<sequence length="235" mass="26941">MNQKTTSMEKVQATLEYSLHLEQFQNPISLRSGCWQIKTSFEVQTIIPHTIEARIFHTKDDLAYPATVDGSVLSSSEFKIFTTKHAVTIDDVVIYRVNILLDESKIEETLNSLESKMKFDIYYAELNERKNLTPICSEDMTLHFNLHRGIHGHMNIVFKTLSKLSVNVHGLLVVLQPPLKNFPEKSSVFTRLLPNRWTKAKIPTLESVIFGKDFKTKLAADVSKKHEFVFETSRG</sequence>